<evidence type="ECO:0000313" key="4">
    <source>
        <dbReference type="Proteomes" id="UP000462212"/>
    </source>
</evidence>
<comment type="caution">
    <text evidence="3">The sequence shown here is derived from an EMBL/GenBank/DDBJ whole genome shotgun (WGS) entry which is preliminary data.</text>
</comment>
<protein>
    <submittedName>
        <fullName evidence="3">Lon protease-like protein, peroxisomal</fullName>
    </submittedName>
</protein>
<organism evidence="3 4">
    <name type="scientific">Lachnellula subtilissima</name>
    <dbReference type="NCBI Taxonomy" id="602034"/>
    <lineage>
        <taxon>Eukaryota</taxon>
        <taxon>Fungi</taxon>
        <taxon>Dikarya</taxon>
        <taxon>Ascomycota</taxon>
        <taxon>Pezizomycotina</taxon>
        <taxon>Leotiomycetes</taxon>
        <taxon>Helotiales</taxon>
        <taxon>Lachnaceae</taxon>
        <taxon>Lachnellula</taxon>
    </lineage>
</organism>
<comment type="similarity">
    <text evidence="1">Belongs to the peptidase S16 family.</text>
</comment>
<keyword evidence="1" id="KW-0720">Serine protease</keyword>
<name>A0A8H8RPK7_9HELO</name>
<keyword evidence="4" id="KW-1185">Reference proteome</keyword>
<dbReference type="GO" id="GO:0030163">
    <property type="term" value="P:protein catabolic process"/>
    <property type="evidence" value="ECO:0007669"/>
    <property type="project" value="InterPro"/>
</dbReference>
<evidence type="ECO:0000256" key="1">
    <source>
        <dbReference type="PROSITE-ProRule" id="PRU01122"/>
    </source>
</evidence>
<dbReference type="GO" id="GO:0004252">
    <property type="term" value="F:serine-type endopeptidase activity"/>
    <property type="evidence" value="ECO:0007669"/>
    <property type="project" value="UniProtKB-UniRule"/>
</dbReference>
<dbReference type="AlphaFoldDB" id="A0A8H8RPK7"/>
<dbReference type="GO" id="GO:0006508">
    <property type="term" value="P:proteolysis"/>
    <property type="evidence" value="ECO:0007669"/>
    <property type="project" value="UniProtKB-KW"/>
</dbReference>
<feature type="domain" description="Lon proteolytic" evidence="2">
    <location>
        <begin position="54"/>
        <end position="241"/>
    </location>
</feature>
<dbReference type="EMBL" id="QGMJ01000360">
    <property type="protein sequence ID" value="TVY37264.1"/>
    <property type="molecule type" value="Genomic_DNA"/>
</dbReference>
<evidence type="ECO:0000259" key="2">
    <source>
        <dbReference type="PROSITE" id="PS51786"/>
    </source>
</evidence>
<dbReference type="PANTHER" id="PTHR10046">
    <property type="entry name" value="ATP DEPENDENT LON PROTEASE FAMILY MEMBER"/>
    <property type="match status" value="1"/>
</dbReference>
<dbReference type="InterPro" id="IPR020568">
    <property type="entry name" value="Ribosomal_Su5_D2-typ_SF"/>
</dbReference>
<dbReference type="PROSITE" id="PS51786">
    <property type="entry name" value="LON_PROTEOLYTIC"/>
    <property type="match status" value="1"/>
</dbReference>
<gene>
    <name evidence="3" type="ORF">LSUB1_G006134</name>
</gene>
<dbReference type="Pfam" id="PF05362">
    <property type="entry name" value="Lon_C"/>
    <property type="match status" value="1"/>
</dbReference>
<dbReference type="FunFam" id="3.30.230.10:FF:000039">
    <property type="entry name" value="Lon protease homolog 2, peroxisomal"/>
    <property type="match status" value="1"/>
</dbReference>
<keyword evidence="1 3" id="KW-0645">Protease</keyword>
<dbReference type="PRINTS" id="PR00830">
    <property type="entry name" value="ENDOLAPTASE"/>
</dbReference>
<dbReference type="OrthoDB" id="2411602at2759"/>
<dbReference type="Proteomes" id="UP000462212">
    <property type="component" value="Unassembled WGS sequence"/>
</dbReference>
<sequence>MPACLKDSPADSVSADKYKPQLSVQDVEDILGIEKYDEEIAEKTSPQRRADDLTSHPGIVTGLVAYSSGGNGSILFIEVADMPGSGSVQLTGKLGDVLKESVEVALTWVKAHAFEIGLTNDPTENIMKKRSIHVHCPSGAIPKDGPSAGMAHTIALISLFSGKAVPPTMAMTGEISLRGRVTAVGGIKEKLIGALRAGVKTVLLPAQNRKDVKDLPQEVKDGLEIIHVRHIWEAMRHVWPEAHWPGEENFAGIESRL</sequence>
<keyword evidence="1" id="KW-0378">Hydrolase</keyword>
<dbReference type="InterPro" id="IPR014721">
    <property type="entry name" value="Ribsml_uS5_D2-typ_fold_subgr"/>
</dbReference>
<dbReference type="Gene3D" id="3.30.230.10">
    <property type="match status" value="1"/>
</dbReference>
<feature type="active site" evidence="1">
    <location>
        <position position="190"/>
    </location>
</feature>
<dbReference type="SUPFAM" id="SSF54211">
    <property type="entry name" value="Ribosomal protein S5 domain 2-like"/>
    <property type="match status" value="1"/>
</dbReference>
<reference evidence="3 4" key="1">
    <citation type="submission" date="2018-05" db="EMBL/GenBank/DDBJ databases">
        <title>Genome sequencing and assembly of the regulated plant pathogen Lachnellula willkommii and related sister species for the development of diagnostic species identification markers.</title>
        <authorList>
            <person name="Giroux E."/>
            <person name="Bilodeau G."/>
        </authorList>
    </citation>
    <scope>NUCLEOTIDE SEQUENCE [LARGE SCALE GENOMIC DNA]</scope>
    <source>
        <strain evidence="3 4">CBS 197.66</strain>
    </source>
</reference>
<accession>A0A8H8RPK7</accession>
<evidence type="ECO:0000313" key="3">
    <source>
        <dbReference type="EMBL" id="TVY37264.1"/>
    </source>
</evidence>
<feature type="active site" evidence="1">
    <location>
        <position position="147"/>
    </location>
</feature>
<dbReference type="GO" id="GO:0005524">
    <property type="term" value="F:ATP binding"/>
    <property type="evidence" value="ECO:0007669"/>
    <property type="project" value="InterPro"/>
</dbReference>
<proteinExistence type="inferred from homology"/>
<dbReference type="InterPro" id="IPR027065">
    <property type="entry name" value="Lon_Prtase"/>
</dbReference>
<dbReference type="GO" id="GO:0004176">
    <property type="term" value="F:ATP-dependent peptidase activity"/>
    <property type="evidence" value="ECO:0007669"/>
    <property type="project" value="UniProtKB-UniRule"/>
</dbReference>
<dbReference type="InterPro" id="IPR008269">
    <property type="entry name" value="Lon_proteolytic"/>
</dbReference>